<sequence>MTSRLVGIVDVVPIDRIADELYALPPAGFVAARDAHARRAAELGDQALARAIAALRKPTASAWALNSLAREADVLGDLLALGEELRAAEELRGNALRQLSTRRRVALNTLVRRAEDLARTAGHPLGSEAVRQVRATLGAAVADRVLAARIRAGRLVKPVERAGSAPAGGAVRDELAPRRERRRERELAEACEDVDAAHADVRRAEAALAEATRELDERAEQAAAAHAEFRRAQRAEHEAAVTAERARRRASGAQERLDRARRRVADLRGEA</sequence>
<proteinExistence type="predicted"/>
<evidence type="ECO:0000313" key="2">
    <source>
        <dbReference type="EMBL" id="MFC5060093.1"/>
    </source>
</evidence>
<accession>A0ABV9YEJ2</accession>
<evidence type="ECO:0000313" key="3">
    <source>
        <dbReference type="Proteomes" id="UP001595833"/>
    </source>
</evidence>
<keyword evidence="3" id="KW-1185">Reference proteome</keyword>
<dbReference type="Proteomes" id="UP001595833">
    <property type="component" value="Unassembled WGS sequence"/>
</dbReference>
<dbReference type="RefSeq" id="WP_344040229.1">
    <property type="nucleotide sequence ID" value="NZ_BAAAKE010000021.1"/>
</dbReference>
<protein>
    <recommendedName>
        <fullName evidence="4">Transposase</fullName>
    </recommendedName>
</protein>
<feature type="compositionally biased region" description="Basic and acidic residues" evidence="1">
    <location>
        <begin position="255"/>
        <end position="271"/>
    </location>
</feature>
<feature type="compositionally biased region" description="Basic and acidic residues" evidence="1">
    <location>
        <begin position="227"/>
        <end position="239"/>
    </location>
</feature>
<dbReference type="EMBL" id="JBHSJB010000052">
    <property type="protein sequence ID" value="MFC5060093.1"/>
    <property type="molecule type" value="Genomic_DNA"/>
</dbReference>
<evidence type="ECO:0000256" key="1">
    <source>
        <dbReference type="SAM" id="MobiDB-lite"/>
    </source>
</evidence>
<feature type="region of interest" description="Disordered" evidence="1">
    <location>
        <begin position="219"/>
        <end position="271"/>
    </location>
</feature>
<reference evidence="3" key="1">
    <citation type="journal article" date="2019" name="Int. J. Syst. Evol. Microbiol.">
        <title>The Global Catalogue of Microorganisms (GCM) 10K type strain sequencing project: providing services to taxonomists for standard genome sequencing and annotation.</title>
        <authorList>
            <consortium name="The Broad Institute Genomics Platform"/>
            <consortium name="The Broad Institute Genome Sequencing Center for Infectious Disease"/>
            <person name="Wu L."/>
            <person name="Ma J."/>
        </authorList>
    </citation>
    <scope>NUCLEOTIDE SEQUENCE [LARGE SCALE GENOMIC DNA]</scope>
    <source>
        <strain evidence="3">KCTC 12848</strain>
    </source>
</reference>
<gene>
    <name evidence="2" type="ORF">ACFPFM_40825</name>
</gene>
<name>A0ABV9YEJ2_9PSEU</name>
<organism evidence="2 3">
    <name type="scientific">Saccharothrix xinjiangensis</name>
    <dbReference type="NCBI Taxonomy" id="204798"/>
    <lineage>
        <taxon>Bacteria</taxon>
        <taxon>Bacillati</taxon>
        <taxon>Actinomycetota</taxon>
        <taxon>Actinomycetes</taxon>
        <taxon>Pseudonocardiales</taxon>
        <taxon>Pseudonocardiaceae</taxon>
        <taxon>Saccharothrix</taxon>
    </lineage>
</organism>
<evidence type="ECO:0008006" key="4">
    <source>
        <dbReference type="Google" id="ProtNLM"/>
    </source>
</evidence>
<comment type="caution">
    <text evidence="2">The sequence shown here is derived from an EMBL/GenBank/DDBJ whole genome shotgun (WGS) entry which is preliminary data.</text>
</comment>